<dbReference type="SUPFAM" id="SSF52172">
    <property type="entry name" value="CheY-like"/>
    <property type="match status" value="1"/>
</dbReference>
<feature type="domain" description="Response regulatory" evidence="8">
    <location>
        <begin position="4"/>
        <end position="109"/>
    </location>
</feature>
<dbReference type="SUPFAM" id="SSF46894">
    <property type="entry name" value="C-terminal effector domain of the bipartite response regulators"/>
    <property type="match status" value="1"/>
</dbReference>
<dbReference type="CDD" id="cd00383">
    <property type="entry name" value="trans_reg_C"/>
    <property type="match status" value="1"/>
</dbReference>
<evidence type="ECO:0000256" key="4">
    <source>
        <dbReference type="ARBA" id="ARBA00023125"/>
    </source>
</evidence>
<evidence type="ECO:0000259" key="8">
    <source>
        <dbReference type="PROSITE" id="PS50110"/>
    </source>
</evidence>
<dbReference type="PROSITE" id="PS50110">
    <property type="entry name" value="RESPONSE_REGULATORY"/>
    <property type="match status" value="1"/>
</dbReference>
<evidence type="ECO:0000256" key="3">
    <source>
        <dbReference type="ARBA" id="ARBA00023015"/>
    </source>
</evidence>
<name>A0ABT9PDA3_9ACTN</name>
<dbReference type="PANTHER" id="PTHR48111">
    <property type="entry name" value="REGULATOR OF RPOS"/>
    <property type="match status" value="1"/>
</dbReference>
<accession>A0ABT9PDA3</accession>
<feature type="DNA-binding region" description="OmpR/PhoB-type" evidence="7">
    <location>
        <begin position="118"/>
        <end position="226"/>
    </location>
</feature>
<keyword evidence="11" id="KW-1185">Reference proteome</keyword>
<keyword evidence="2" id="KW-0902">Two-component regulatory system</keyword>
<organism evidence="10 11">
    <name type="scientific">Kineosporia succinea</name>
    <dbReference type="NCBI Taxonomy" id="84632"/>
    <lineage>
        <taxon>Bacteria</taxon>
        <taxon>Bacillati</taxon>
        <taxon>Actinomycetota</taxon>
        <taxon>Actinomycetes</taxon>
        <taxon>Kineosporiales</taxon>
        <taxon>Kineosporiaceae</taxon>
        <taxon>Kineosporia</taxon>
    </lineage>
</organism>
<feature type="domain" description="OmpR/PhoB-type" evidence="9">
    <location>
        <begin position="118"/>
        <end position="226"/>
    </location>
</feature>
<keyword evidence="5" id="KW-0804">Transcription</keyword>
<keyword evidence="3" id="KW-0805">Transcription regulation</keyword>
<evidence type="ECO:0000256" key="7">
    <source>
        <dbReference type="PROSITE-ProRule" id="PRU01091"/>
    </source>
</evidence>
<protein>
    <submittedName>
        <fullName evidence="10">DNA-binding response OmpR family regulator</fullName>
    </submittedName>
</protein>
<evidence type="ECO:0000256" key="5">
    <source>
        <dbReference type="ARBA" id="ARBA00023163"/>
    </source>
</evidence>
<reference evidence="10 11" key="1">
    <citation type="submission" date="2023-07" db="EMBL/GenBank/DDBJ databases">
        <title>Sequencing the genomes of 1000 actinobacteria strains.</title>
        <authorList>
            <person name="Klenk H.-P."/>
        </authorList>
    </citation>
    <scope>NUCLEOTIDE SEQUENCE [LARGE SCALE GENOMIC DNA]</scope>
    <source>
        <strain evidence="10 11">DSM 44388</strain>
    </source>
</reference>
<comment type="caution">
    <text evidence="10">The sequence shown here is derived from an EMBL/GenBank/DDBJ whole genome shotgun (WGS) entry which is preliminary data.</text>
</comment>
<dbReference type="EMBL" id="JAUSQZ010000001">
    <property type="protein sequence ID" value="MDP9829955.1"/>
    <property type="molecule type" value="Genomic_DNA"/>
</dbReference>
<evidence type="ECO:0000256" key="2">
    <source>
        <dbReference type="ARBA" id="ARBA00023012"/>
    </source>
</evidence>
<sequence>MGVRVLLVEPPGTGSRRLAQALRAHGYDVVHAPTAARGDELVHSGAGVDLLLLDMDLPGGESTRLAGRLSGRLPVIALSSGPSQVEGLDDELLRPYSLTVLLARVDAVTRRALPHLSLARAQVDFGIRLEADTRCIHGPAATVALTAKECDLLGALMRSQGAVVTRQDLMAEVWDITWVGASRTLDVHIATLRGKLAASVGHVSSDREGACTRIDTVRGTGYRLVPAGAH</sequence>
<dbReference type="InterPro" id="IPR011006">
    <property type="entry name" value="CheY-like_superfamily"/>
</dbReference>
<dbReference type="Gene3D" id="3.40.50.2300">
    <property type="match status" value="1"/>
</dbReference>
<evidence type="ECO:0000259" key="9">
    <source>
        <dbReference type="PROSITE" id="PS51755"/>
    </source>
</evidence>
<dbReference type="InterPro" id="IPR039420">
    <property type="entry name" value="WalR-like"/>
</dbReference>
<dbReference type="PROSITE" id="PS51755">
    <property type="entry name" value="OMPR_PHOB"/>
    <property type="match status" value="1"/>
</dbReference>
<evidence type="ECO:0000313" key="11">
    <source>
        <dbReference type="Proteomes" id="UP001235712"/>
    </source>
</evidence>
<keyword evidence="1 6" id="KW-0597">Phosphoprotein</keyword>
<dbReference type="PANTHER" id="PTHR48111:SF1">
    <property type="entry name" value="TWO-COMPONENT RESPONSE REGULATOR ORR33"/>
    <property type="match status" value="1"/>
</dbReference>
<dbReference type="InterPro" id="IPR016032">
    <property type="entry name" value="Sig_transdc_resp-reg_C-effctor"/>
</dbReference>
<gene>
    <name evidence="10" type="ORF">J2S57_005704</name>
</gene>
<dbReference type="RefSeq" id="WP_307248669.1">
    <property type="nucleotide sequence ID" value="NZ_JAUSQZ010000001.1"/>
</dbReference>
<dbReference type="SMART" id="SM00862">
    <property type="entry name" value="Trans_reg_C"/>
    <property type="match status" value="1"/>
</dbReference>
<dbReference type="Gene3D" id="1.10.10.10">
    <property type="entry name" value="Winged helix-like DNA-binding domain superfamily/Winged helix DNA-binding domain"/>
    <property type="match status" value="1"/>
</dbReference>
<dbReference type="InterPro" id="IPR036388">
    <property type="entry name" value="WH-like_DNA-bd_sf"/>
</dbReference>
<evidence type="ECO:0000256" key="6">
    <source>
        <dbReference type="PROSITE-ProRule" id="PRU00169"/>
    </source>
</evidence>
<dbReference type="Pfam" id="PF00486">
    <property type="entry name" value="Trans_reg_C"/>
    <property type="match status" value="1"/>
</dbReference>
<dbReference type="Proteomes" id="UP001235712">
    <property type="component" value="Unassembled WGS sequence"/>
</dbReference>
<evidence type="ECO:0000313" key="10">
    <source>
        <dbReference type="EMBL" id="MDP9829955.1"/>
    </source>
</evidence>
<keyword evidence="4 7" id="KW-0238">DNA-binding</keyword>
<evidence type="ECO:0000256" key="1">
    <source>
        <dbReference type="ARBA" id="ARBA00022553"/>
    </source>
</evidence>
<feature type="modified residue" description="4-aspartylphosphate" evidence="6">
    <location>
        <position position="54"/>
    </location>
</feature>
<dbReference type="InterPro" id="IPR001867">
    <property type="entry name" value="OmpR/PhoB-type_DNA-bd"/>
</dbReference>
<dbReference type="SMART" id="SM00448">
    <property type="entry name" value="REC"/>
    <property type="match status" value="1"/>
</dbReference>
<proteinExistence type="predicted"/>
<dbReference type="GO" id="GO:0003677">
    <property type="term" value="F:DNA binding"/>
    <property type="evidence" value="ECO:0007669"/>
    <property type="project" value="UniProtKB-KW"/>
</dbReference>
<dbReference type="InterPro" id="IPR001789">
    <property type="entry name" value="Sig_transdc_resp-reg_receiver"/>
</dbReference>